<protein>
    <submittedName>
        <fullName evidence="1">RNI-like protein</fullName>
    </submittedName>
</protein>
<gene>
    <name evidence="1" type="ORF">BV22DRAFT_1053044</name>
</gene>
<evidence type="ECO:0000313" key="1">
    <source>
        <dbReference type="EMBL" id="KAH7931231.1"/>
    </source>
</evidence>
<sequence length="444" mass="49821">MELSQYEDMRRIIDRLPITESERRCVRHLVIRKQSPSVRDELVGSELPFCRQLESVVLTGVPDTSDKTIVRLAKDSPTLQGLDLTGCRYVSDVGIMELVAKSPPLQWLQLSGVLLTDPAVSAIAKTFSKLVELELCDEPLLTAISVRDIWSYSRKLRTLMLARCPLLTDKAFPSAFNHTESSSSEKPLPHRPSTWLDELPPLILHHTAENLRVLDLSYCVKITDEAIEGVVVHAPRIQTLALAGCANLTDRAVKSISKLGEHLGSLTLAHVSLVTDNAIVRLARSCTKLGSIDLAFCRQLTDMSVFELAGLEHLHRLILVRVHKLTDNAVYFLADHTPSLERLHLSYCDRISLKSLHHLMRNNDRLQHLTATGVPAARRTGVSRFSDPPPEALDPDQKAVFRVFSGKNVEALRKFLDKEKERRQQAEARNIPFVARSDDSMDLY</sequence>
<evidence type="ECO:0000313" key="2">
    <source>
        <dbReference type="Proteomes" id="UP000790709"/>
    </source>
</evidence>
<keyword evidence="2" id="KW-1185">Reference proteome</keyword>
<organism evidence="1 2">
    <name type="scientific">Leucogyrophana mollusca</name>
    <dbReference type="NCBI Taxonomy" id="85980"/>
    <lineage>
        <taxon>Eukaryota</taxon>
        <taxon>Fungi</taxon>
        <taxon>Dikarya</taxon>
        <taxon>Basidiomycota</taxon>
        <taxon>Agaricomycotina</taxon>
        <taxon>Agaricomycetes</taxon>
        <taxon>Agaricomycetidae</taxon>
        <taxon>Boletales</taxon>
        <taxon>Boletales incertae sedis</taxon>
        <taxon>Leucogyrophana</taxon>
    </lineage>
</organism>
<name>A0ACB8C1G3_9AGAM</name>
<accession>A0ACB8C1G3</accession>
<proteinExistence type="predicted"/>
<dbReference type="EMBL" id="MU266327">
    <property type="protein sequence ID" value="KAH7931231.1"/>
    <property type="molecule type" value="Genomic_DNA"/>
</dbReference>
<dbReference type="Proteomes" id="UP000790709">
    <property type="component" value="Unassembled WGS sequence"/>
</dbReference>
<reference evidence="1" key="1">
    <citation type="journal article" date="2021" name="New Phytol.">
        <title>Evolutionary innovations through gain and loss of genes in the ectomycorrhizal Boletales.</title>
        <authorList>
            <person name="Wu G."/>
            <person name="Miyauchi S."/>
            <person name="Morin E."/>
            <person name="Kuo A."/>
            <person name="Drula E."/>
            <person name="Varga T."/>
            <person name="Kohler A."/>
            <person name="Feng B."/>
            <person name="Cao Y."/>
            <person name="Lipzen A."/>
            <person name="Daum C."/>
            <person name="Hundley H."/>
            <person name="Pangilinan J."/>
            <person name="Johnson J."/>
            <person name="Barry K."/>
            <person name="LaButti K."/>
            <person name="Ng V."/>
            <person name="Ahrendt S."/>
            <person name="Min B."/>
            <person name="Choi I.G."/>
            <person name="Park H."/>
            <person name="Plett J.M."/>
            <person name="Magnuson J."/>
            <person name="Spatafora J.W."/>
            <person name="Nagy L.G."/>
            <person name="Henrissat B."/>
            <person name="Grigoriev I.V."/>
            <person name="Yang Z.L."/>
            <person name="Xu J."/>
            <person name="Martin F.M."/>
        </authorList>
    </citation>
    <scope>NUCLEOTIDE SEQUENCE</scope>
    <source>
        <strain evidence="1">KUC20120723A-06</strain>
    </source>
</reference>
<comment type="caution">
    <text evidence="1">The sequence shown here is derived from an EMBL/GenBank/DDBJ whole genome shotgun (WGS) entry which is preliminary data.</text>
</comment>